<dbReference type="Gene3D" id="3.30.930.10">
    <property type="entry name" value="Bira Bifunctional Protein, Domain 2"/>
    <property type="match status" value="1"/>
</dbReference>
<dbReference type="RefSeq" id="WP_126808962.1">
    <property type="nucleotide sequence ID" value="NZ_NGKA01000009.1"/>
</dbReference>
<dbReference type="AlphaFoldDB" id="A0A430AV24"/>
<keyword evidence="3" id="KW-0238">DNA-binding</keyword>
<keyword evidence="2 3" id="KW-0092">Biotin</keyword>
<dbReference type="EC" id="6.3.4.15" evidence="3"/>
<dbReference type="Pfam" id="PF03099">
    <property type="entry name" value="BPL_LplA_LipB"/>
    <property type="match status" value="1"/>
</dbReference>
<dbReference type="InterPro" id="IPR004143">
    <property type="entry name" value="BPL_LPL_catalytic"/>
</dbReference>
<dbReference type="InterPro" id="IPR013196">
    <property type="entry name" value="HTH_11"/>
</dbReference>
<evidence type="ECO:0000313" key="5">
    <source>
        <dbReference type="EMBL" id="RSU11895.1"/>
    </source>
</evidence>
<dbReference type="SUPFAM" id="SSF46785">
    <property type="entry name" value="Winged helix' DNA-binding domain"/>
    <property type="match status" value="1"/>
</dbReference>
<feature type="binding site" evidence="3">
    <location>
        <begin position="119"/>
        <end position="121"/>
    </location>
    <ligand>
        <name>biotin</name>
        <dbReference type="ChEBI" id="CHEBI:57586"/>
    </ligand>
</feature>
<dbReference type="HAMAP" id="MF_00978">
    <property type="entry name" value="Bifunct_BirA"/>
    <property type="match status" value="1"/>
</dbReference>
<dbReference type="InterPro" id="IPR036390">
    <property type="entry name" value="WH_DNA-bd_sf"/>
</dbReference>
<dbReference type="GO" id="GO:0006355">
    <property type="term" value="P:regulation of DNA-templated transcription"/>
    <property type="evidence" value="ECO:0007669"/>
    <property type="project" value="UniProtKB-UniRule"/>
</dbReference>
<keyword evidence="3" id="KW-0067">ATP-binding</keyword>
<evidence type="ECO:0000259" key="4">
    <source>
        <dbReference type="PROSITE" id="PS51733"/>
    </source>
</evidence>
<comment type="function">
    <text evidence="3">Acts both as a biotin--[acetyl-CoA-carboxylase] ligase and a repressor.</text>
</comment>
<dbReference type="Pfam" id="PF02237">
    <property type="entry name" value="BPL_C"/>
    <property type="match status" value="1"/>
</dbReference>
<dbReference type="GO" id="GO:0005524">
    <property type="term" value="F:ATP binding"/>
    <property type="evidence" value="ECO:0007669"/>
    <property type="project" value="UniProtKB-UniRule"/>
</dbReference>
<dbReference type="InterPro" id="IPR003142">
    <property type="entry name" value="BPL_C"/>
</dbReference>
<evidence type="ECO:0000256" key="3">
    <source>
        <dbReference type="HAMAP-Rule" id="MF_00978"/>
    </source>
</evidence>
<dbReference type="PROSITE" id="PS51733">
    <property type="entry name" value="BPL_LPL_CATALYTIC"/>
    <property type="match status" value="1"/>
</dbReference>
<dbReference type="GO" id="GO:0009249">
    <property type="term" value="P:protein lipoylation"/>
    <property type="evidence" value="ECO:0007669"/>
    <property type="project" value="UniProtKB-ARBA"/>
</dbReference>
<dbReference type="Pfam" id="PF08279">
    <property type="entry name" value="HTH_11"/>
    <property type="match status" value="1"/>
</dbReference>
<dbReference type="GO" id="GO:0016740">
    <property type="term" value="F:transferase activity"/>
    <property type="evidence" value="ECO:0007669"/>
    <property type="project" value="UniProtKB-ARBA"/>
</dbReference>
<protein>
    <recommendedName>
        <fullName evidence="3">Bifunctional ligase/repressor BirA</fullName>
    </recommendedName>
    <alternativeName>
        <fullName evidence="3">Biotin--[acetyl-CoA-carboxylase] ligase</fullName>
        <ecNumber evidence="3">6.3.4.15</ecNumber>
    </alternativeName>
    <alternativeName>
        <fullName evidence="3">Biotin--protein ligase</fullName>
    </alternativeName>
    <alternativeName>
        <fullName evidence="3">Biotin-[acetyl-CoA carboxylase] synthetase</fullName>
    </alternativeName>
</protein>
<keyword evidence="3" id="KW-0805">Transcription regulation</keyword>
<dbReference type="EMBL" id="NGKA01000009">
    <property type="protein sequence ID" value="RSU11895.1"/>
    <property type="molecule type" value="Genomic_DNA"/>
</dbReference>
<evidence type="ECO:0000256" key="2">
    <source>
        <dbReference type="ARBA" id="ARBA00023267"/>
    </source>
</evidence>
<dbReference type="PANTHER" id="PTHR12835">
    <property type="entry name" value="BIOTIN PROTEIN LIGASE"/>
    <property type="match status" value="1"/>
</dbReference>
<feature type="binding site" evidence="3">
    <location>
        <begin position="91"/>
        <end position="93"/>
    </location>
    <ligand>
        <name>biotin</name>
        <dbReference type="ChEBI" id="CHEBI:57586"/>
    </ligand>
</feature>
<dbReference type="PANTHER" id="PTHR12835:SF5">
    <property type="entry name" value="BIOTIN--PROTEIN LIGASE"/>
    <property type="match status" value="1"/>
</dbReference>
<feature type="binding site" evidence="3">
    <location>
        <position position="115"/>
    </location>
    <ligand>
        <name>biotin</name>
        <dbReference type="ChEBI" id="CHEBI:57586"/>
    </ligand>
</feature>
<evidence type="ECO:0000256" key="1">
    <source>
        <dbReference type="ARBA" id="ARBA00022598"/>
    </source>
</evidence>
<comment type="catalytic activity">
    <reaction evidence="3">
        <text>biotin + L-lysyl-[protein] + ATP = N(6)-biotinyl-L-lysyl-[protein] + AMP + diphosphate + H(+)</text>
        <dbReference type="Rhea" id="RHEA:11756"/>
        <dbReference type="Rhea" id="RHEA-COMP:9752"/>
        <dbReference type="Rhea" id="RHEA-COMP:10505"/>
        <dbReference type="ChEBI" id="CHEBI:15378"/>
        <dbReference type="ChEBI" id="CHEBI:29969"/>
        <dbReference type="ChEBI" id="CHEBI:30616"/>
        <dbReference type="ChEBI" id="CHEBI:33019"/>
        <dbReference type="ChEBI" id="CHEBI:57586"/>
        <dbReference type="ChEBI" id="CHEBI:83144"/>
        <dbReference type="ChEBI" id="CHEBI:456215"/>
        <dbReference type="EC" id="6.3.4.15"/>
    </reaction>
</comment>
<keyword evidence="3" id="KW-0547">Nucleotide-binding</keyword>
<comment type="caution">
    <text evidence="5">The sequence shown here is derived from an EMBL/GenBank/DDBJ whole genome shotgun (WGS) entry which is preliminary data.</text>
</comment>
<feature type="domain" description="BPL/LPL catalytic" evidence="4">
    <location>
        <begin position="68"/>
        <end position="260"/>
    </location>
</feature>
<dbReference type="Proteomes" id="UP000287605">
    <property type="component" value="Unassembled WGS sequence"/>
</dbReference>
<feature type="binding site" evidence="3">
    <location>
        <position position="186"/>
    </location>
    <ligand>
        <name>biotin</name>
        <dbReference type="ChEBI" id="CHEBI:57586"/>
    </ligand>
</feature>
<proteinExistence type="inferred from homology"/>
<dbReference type="OrthoDB" id="9807064at2"/>
<reference evidence="5 6" key="1">
    <citation type="submission" date="2017-05" db="EMBL/GenBank/DDBJ databases">
        <title>Vagococcus spp. assemblies.</title>
        <authorList>
            <person name="Gulvik C.A."/>
        </authorList>
    </citation>
    <scope>NUCLEOTIDE SEQUENCE [LARGE SCALE GENOMIC DNA]</scope>
    <source>
        <strain evidence="5 6">CCUG 51432</strain>
    </source>
</reference>
<keyword evidence="3" id="KW-0678">Repressor</keyword>
<organism evidence="5 6">
    <name type="scientific">Vagococcus elongatus</name>
    <dbReference type="NCBI Taxonomy" id="180344"/>
    <lineage>
        <taxon>Bacteria</taxon>
        <taxon>Bacillati</taxon>
        <taxon>Bacillota</taxon>
        <taxon>Bacilli</taxon>
        <taxon>Lactobacillales</taxon>
        <taxon>Enterococcaceae</taxon>
        <taxon>Vagococcus</taxon>
    </lineage>
</organism>
<name>A0A430AV24_9ENTE</name>
<dbReference type="SUPFAM" id="SSF55681">
    <property type="entry name" value="Class II aaRS and biotin synthetases"/>
    <property type="match status" value="1"/>
</dbReference>
<dbReference type="NCBIfam" id="TIGR00121">
    <property type="entry name" value="birA_ligase"/>
    <property type="match status" value="1"/>
</dbReference>
<accession>A0A430AV24</accession>
<evidence type="ECO:0000313" key="6">
    <source>
        <dbReference type="Proteomes" id="UP000287605"/>
    </source>
</evidence>
<comment type="similarity">
    <text evidence="3">Belongs to the biotin--protein ligase family.</text>
</comment>
<dbReference type="GO" id="GO:0005737">
    <property type="term" value="C:cytoplasm"/>
    <property type="evidence" value="ECO:0007669"/>
    <property type="project" value="TreeGrafter"/>
</dbReference>
<dbReference type="InterPro" id="IPR030855">
    <property type="entry name" value="Bifunct_BirA"/>
</dbReference>
<gene>
    <name evidence="3" type="primary">birA</name>
    <name evidence="5" type="ORF">CBF29_07185</name>
</gene>
<dbReference type="InterPro" id="IPR004408">
    <property type="entry name" value="Biotin_CoA_COase_ligase"/>
</dbReference>
<keyword evidence="3" id="KW-0804">Transcription</keyword>
<dbReference type="InterPro" id="IPR045864">
    <property type="entry name" value="aa-tRNA-synth_II/BPL/LPL"/>
</dbReference>
<sequence length="323" mass="35675">MTTKEKLLAIFLKQAEQPLSGEVLGKKLNVSRTAVWKAIQTLKKEGHLIESLPNVGYVYLPSDTILASEILKNIGTHVPQLTIQVEKEVTSTNDLLKKASIDGVDQPVLLIAENQTKGRGRFGRDFISNAEKGIYFSLLLNVQKKFNELPSYTILSAAALAAAIEKKTEKNCQIKWVNDLYYQNKKIAGILSEATTDFETQSITSIVIGVGLNFLMSPAAIPTELQEKVGSLFTEQPEITRNQLIAEFLNQFFDMLQDKEQNFLTEYRQRSFVLGKQVTFKQQGKICRGVAKAIGNTGELIVTLDTGGEVALSSGEISLSSIT</sequence>
<feature type="DNA-binding region" description="H-T-H motif" evidence="3">
    <location>
        <begin position="21"/>
        <end position="40"/>
    </location>
</feature>
<keyword evidence="1 3" id="KW-0436">Ligase</keyword>
<keyword evidence="6" id="KW-1185">Reference proteome</keyword>
<dbReference type="CDD" id="cd16442">
    <property type="entry name" value="BPL"/>
    <property type="match status" value="1"/>
</dbReference>
<dbReference type="GO" id="GO:0003677">
    <property type="term" value="F:DNA binding"/>
    <property type="evidence" value="ECO:0007669"/>
    <property type="project" value="UniProtKB-UniRule"/>
</dbReference>
<dbReference type="Gene3D" id="2.30.30.100">
    <property type="match status" value="1"/>
</dbReference>
<dbReference type="Gene3D" id="1.10.10.10">
    <property type="entry name" value="Winged helix-like DNA-binding domain superfamily/Winged helix DNA-binding domain"/>
    <property type="match status" value="1"/>
</dbReference>
<dbReference type="GO" id="GO:0004077">
    <property type="term" value="F:biotin--[biotin carboxyl-carrier protein] ligase activity"/>
    <property type="evidence" value="ECO:0007669"/>
    <property type="project" value="UniProtKB-UniRule"/>
</dbReference>
<dbReference type="InterPro" id="IPR036388">
    <property type="entry name" value="WH-like_DNA-bd_sf"/>
</dbReference>